<dbReference type="InterPro" id="IPR018871">
    <property type="entry name" value="GLEYA_adhesin_domain"/>
</dbReference>
<sequence length="144" mass="15110">MDGVQYYSGAINLGGITVNANNFTAVYIGYFVPKISGTYQFCDLFADNRDDFYIGSTSAFPCGNPSDASTPRNAAFTLENPYGSATNGRAVCVNITMAAGYAYPLGNVYGQKGLPAENQFKVSGPGLGTNVTDLTGFISSDSCS</sequence>
<dbReference type="Gene3D" id="2.60.120.1560">
    <property type="match status" value="1"/>
</dbReference>
<evidence type="ECO:0000259" key="1">
    <source>
        <dbReference type="PROSITE" id="PS51820"/>
    </source>
</evidence>
<proteinExistence type="predicted"/>
<evidence type="ECO:0000313" key="3">
    <source>
        <dbReference type="Proteomes" id="UP000716446"/>
    </source>
</evidence>
<dbReference type="Proteomes" id="UP000716446">
    <property type="component" value="Unassembled WGS sequence"/>
</dbReference>
<dbReference type="EMBL" id="CAIJEN010000004">
    <property type="protein sequence ID" value="CAD0084611.1"/>
    <property type="molecule type" value="Genomic_DNA"/>
</dbReference>
<dbReference type="InterPro" id="IPR037524">
    <property type="entry name" value="PA14/GLEYA"/>
</dbReference>
<dbReference type="AlphaFoldDB" id="A0A9N8JB04"/>
<evidence type="ECO:0000313" key="2">
    <source>
        <dbReference type="EMBL" id="CAD0084611.1"/>
    </source>
</evidence>
<reference evidence="2" key="1">
    <citation type="submission" date="2020-06" db="EMBL/GenBank/DDBJ databases">
        <authorList>
            <person name="Onetto C."/>
        </authorList>
    </citation>
    <scope>NUCLEOTIDE SEQUENCE</scope>
</reference>
<comment type="caution">
    <text evidence="2">The sequence shown here is derived from an EMBL/GenBank/DDBJ whole genome shotgun (WGS) entry which is preliminary data.</text>
</comment>
<dbReference type="PROSITE" id="PS51820">
    <property type="entry name" value="PA14"/>
    <property type="match status" value="1"/>
</dbReference>
<name>A0A9N8JB04_9PEZI</name>
<gene>
    <name evidence="2" type="ORF">AWRI4619_LOCUS3178</name>
</gene>
<accession>A0A9N8JB04</accession>
<dbReference type="Pfam" id="PF10528">
    <property type="entry name" value="GLEYA"/>
    <property type="match status" value="1"/>
</dbReference>
<feature type="domain" description="PA14" evidence="1">
    <location>
        <begin position="1"/>
        <end position="136"/>
    </location>
</feature>
<keyword evidence="3" id="KW-1185">Reference proteome</keyword>
<protein>
    <recommendedName>
        <fullName evidence="1">PA14 domain-containing protein</fullName>
    </recommendedName>
</protein>
<organism evidence="2 3">
    <name type="scientific">Aureobasidium vineae</name>
    <dbReference type="NCBI Taxonomy" id="2773715"/>
    <lineage>
        <taxon>Eukaryota</taxon>
        <taxon>Fungi</taxon>
        <taxon>Dikarya</taxon>
        <taxon>Ascomycota</taxon>
        <taxon>Pezizomycotina</taxon>
        <taxon>Dothideomycetes</taxon>
        <taxon>Dothideomycetidae</taxon>
        <taxon>Dothideales</taxon>
        <taxon>Saccotheciaceae</taxon>
        <taxon>Aureobasidium</taxon>
    </lineage>
</organism>